<dbReference type="HOGENOM" id="CLU_035496_1_0_4"/>
<dbReference type="eggNOG" id="COG0457">
    <property type="taxonomic scope" value="Bacteria"/>
</dbReference>
<dbReference type="SUPFAM" id="SSF52172">
    <property type="entry name" value="CheY-like"/>
    <property type="match status" value="1"/>
</dbReference>
<dbReference type="Gene3D" id="3.40.50.2300">
    <property type="match status" value="1"/>
</dbReference>
<dbReference type="InterPro" id="IPR001789">
    <property type="entry name" value="Sig_transdc_resp-reg_receiver"/>
</dbReference>
<dbReference type="eggNOG" id="COG0745">
    <property type="taxonomic scope" value="Bacteria"/>
</dbReference>
<evidence type="ECO:0000313" key="4">
    <source>
        <dbReference type="Proteomes" id="UP000008332"/>
    </source>
</evidence>
<evidence type="ECO:0000313" key="3">
    <source>
        <dbReference type="EMBL" id="ABD68229.1"/>
    </source>
</evidence>
<dbReference type="EMBL" id="CP000267">
    <property type="protein sequence ID" value="ABD68229.1"/>
    <property type="molecule type" value="Genomic_DNA"/>
</dbReference>
<dbReference type="SUPFAM" id="SSF48452">
    <property type="entry name" value="TPR-like"/>
    <property type="match status" value="2"/>
</dbReference>
<dbReference type="Pfam" id="PF00072">
    <property type="entry name" value="Response_reg"/>
    <property type="match status" value="1"/>
</dbReference>
<sequence length="537" mass="59422">MTFSLPQANTLIIDDFQGMRTMLRDFVRLMGVTRIDTASNGHEAINQLSANKYDIVICDYNLGPGANGQQVLEEAKLRNFVGVSTIWVMVTAEKTTDMVMGAAEVKPDDYLLKPINQVLLQSRLEKLITRKQSLGAIEAAIRTQDYSAAIALCDQQLNARAVNPQEVLRIKSDLLLTLGDYPAARTLFESVLALRSVAWAKTGLGKVLFYGQDYAGAVQLFQQVLQENRMYMEAADWLAKTLDAMGDSAQAQQVLEDAVQLSPNSPIRQKTLGDTAYRNGALDVAQAAFEKTIKISEFSPHKNPAVYARLARVFSDQDSPEEALNILKRSKADFRYNPAAALQTAAAESLVYQKMGQVQKAEAAMLDAERLMEQLADKVSPEMTMEVAKALFKLGKKDKACGLLRDLVKNNHEDGELSRQIGAVFEGENMAEEGQTLIKASRNEVIDINNQGVTLAKQGDFQQAVKLLRTAAQQLPHNEVISVNLCGLLIGLMQQKGKTEDLVLETRELLGRVREMNPVNQKYRAYALALARLTNEH</sequence>
<dbReference type="SMART" id="SM00448">
    <property type="entry name" value="REC"/>
    <property type="match status" value="1"/>
</dbReference>
<dbReference type="OrthoDB" id="7298659at2"/>
<dbReference type="STRING" id="338969.Rfer_0477"/>
<dbReference type="InterPro" id="IPR011990">
    <property type="entry name" value="TPR-like_helical_dom_sf"/>
</dbReference>
<protein>
    <submittedName>
        <fullName evidence="3">Response regulator receiver domain protein</fullName>
    </submittedName>
</protein>
<dbReference type="PANTHER" id="PTHR43228:SF1">
    <property type="entry name" value="TWO-COMPONENT RESPONSE REGULATOR ARR22"/>
    <property type="match status" value="1"/>
</dbReference>
<dbReference type="RefSeq" id="WP_011462802.1">
    <property type="nucleotide sequence ID" value="NC_007908.1"/>
</dbReference>
<proteinExistence type="predicted"/>
<dbReference type="KEGG" id="rfr:Rfer_0477"/>
<name>Q221S4_ALBFT</name>
<accession>Q221S4</accession>
<gene>
    <name evidence="3" type="ordered locus">Rfer_0477</name>
</gene>
<dbReference type="PANTHER" id="PTHR43228">
    <property type="entry name" value="TWO-COMPONENT RESPONSE REGULATOR"/>
    <property type="match status" value="1"/>
</dbReference>
<reference evidence="4" key="1">
    <citation type="submission" date="2006-02" db="EMBL/GenBank/DDBJ databases">
        <title>Complete sequence of chromosome of Rhodoferax ferrireducens DSM 15236.</title>
        <authorList>
            <person name="Copeland A."/>
            <person name="Lucas S."/>
            <person name="Lapidus A."/>
            <person name="Barry K."/>
            <person name="Detter J.C."/>
            <person name="Glavina del Rio T."/>
            <person name="Hammon N."/>
            <person name="Israni S."/>
            <person name="Pitluck S."/>
            <person name="Brettin T."/>
            <person name="Bruce D."/>
            <person name="Han C."/>
            <person name="Tapia R."/>
            <person name="Gilna P."/>
            <person name="Kiss H."/>
            <person name="Schmutz J."/>
            <person name="Larimer F."/>
            <person name="Land M."/>
            <person name="Kyrpides N."/>
            <person name="Ivanova N."/>
            <person name="Richardson P."/>
        </authorList>
    </citation>
    <scope>NUCLEOTIDE SEQUENCE [LARGE SCALE GENOMIC DNA]</scope>
    <source>
        <strain evidence="4">ATCC BAA-621 / DSM 15236 / T118</strain>
    </source>
</reference>
<dbReference type="SMART" id="SM00028">
    <property type="entry name" value="TPR"/>
    <property type="match status" value="3"/>
</dbReference>
<keyword evidence="4" id="KW-1185">Reference proteome</keyword>
<dbReference type="InterPro" id="IPR011006">
    <property type="entry name" value="CheY-like_superfamily"/>
</dbReference>
<evidence type="ECO:0000256" key="1">
    <source>
        <dbReference type="PROSITE-ProRule" id="PRU00169"/>
    </source>
</evidence>
<dbReference type="Proteomes" id="UP000008332">
    <property type="component" value="Chromosome"/>
</dbReference>
<dbReference type="AlphaFoldDB" id="Q221S4"/>
<dbReference type="GO" id="GO:0000160">
    <property type="term" value="P:phosphorelay signal transduction system"/>
    <property type="evidence" value="ECO:0007669"/>
    <property type="project" value="InterPro"/>
</dbReference>
<keyword evidence="1" id="KW-0597">Phosphoprotein</keyword>
<feature type="domain" description="Response regulatory" evidence="2">
    <location>
        <begin position="9"/>
        <end position="128"/>
    </location>
</feature>
<dbReference type="InterPro" id="IPR052048">
    <property type="entry name" value="ST_Response_Regulator"/>
</dbReference>
<dbReference type="PROSITE" id="PS50110">
    <property type="entry name" value="RESPONSE_REGULATORY"/>
    <property type="match status" value="1"/>
</dbReference>
<dbReference type="InterPro" id="IPR019734">
    <property type="entry name" value="TPR_rpt"/>
</dbReference>
<feature type="modified residue" description="4-aspartylphosphate" evidence="1">
    <location>
        <position position="59"/>
    </location>
</feature>
<organism evidence="3 4">
    <name type="scientific">Albidiferax ferrireducens (strain ATCC BAA-621 / DSM 15236 / T118)</name>
    <name type="common">Rhodoferax ferrireducens</name>
    <dbReference type="NCBI Taxonomy" id="338969"/>
    <lineage>
        <taxon>Bacteria</taxon>
        <taxon>Pseudomonadati</taxon>
        <taxon>Pseudomonadota</taxon>
        <taxon>Betaproteobacteria</taxon>
        <taxon>Burkholderiales</taxon>
        <taxon>Comamonadaceae</taxon>
        <taxon>Rhodoferax</taxon>
    </lineage>
</organism>
<dbReference type="CDD" id="cd17589">
    <property type="entry name" value="REC_TPR"/>
    <property type="match status" value="1"/>
</dbReference>
<dbReference type="Gene3D" id="1.25.40.10">
    <property type="entry name" value="Tetratricopeptide repeat domain"/>
    <property type="match status" value="1"/>
</dbReference>
<dbReference type="Pfam" id="PF14559">
    <property type="entry name" value="TPR_19"/>
    <property type="match status" value="1"/>
</dbReference>
<evidence type="ECO:0000259" key="2">
    <source>
        <dbReference type="PROSITE" id="PS50110"/>
    </source>
</evidence>
<dbReference type="Pfam" id="PF13174">
    <property type="entry name" value="TPR_6"/>
    <property type="match status" value="1"/>
</dbReference>